<organism evidence="1 2">
    <name type="scientific">Bacteroides oleiciplenus</name>
    <dbReference type="NCBI Taxonomy" id="626931"/>
    <lineage>
        <taxon>Bacteria</taxon>
        <taxon>Pseudomonadati</taxon>
        <taxon>Bacteroidota</taxon>
        <taxon>Bacteroidia</taxon>
        <taxon>Bacteroidales</taxon>
        <taxon>Bacteroidaceae</taxon>
        <taxon>Bacteroides</taxon>
    </lineage>
</organism>
<evidence type="ECO:0000313" key="2">
    <source>
        <dbReference type="Proteomes" id="UP000260983"/>
    </source>
</evidence>
<dbReference type="EMBL" id="QSUL01000004">
    <property type="protein sequence ID" value="RGN37461.1"/>
    <property type="molecule type" value="Genomic_DNA"/>
</dbReference>
<dbReference type="RefSeq" id="WP_009127193.1">
    <property type="nucleotide sequence ID" value="NZ_CABKRN010000001.1"/>
</dbReference>
<gene>
    <name evidence="1" type="ORF">DXB65_08170</name>
</gene>
<dbReference type="Proteomes" id="UP000260983">
    <property type="component" value="Unassembled WGS sequence"/>
</dbReference>
<dbReference type="InterPro" id="IPR025342">
    <property type="entry name" value="DUF4248"/>
</dbReference>
<sequence length="82" mass="9680">MKDEDKLKIEKKHAGGIYLSDLAQQYFPNSTSRSAVNQLHRWFLLNPQLTRRLQELYYRPRQRALTPLQYEAVIEFLGEPGC</sequence>
<proteinExistence type="predicted"/>
<accession>A0A3E5BIM8</accession>
<dbReference type="AlphaFoldDB" id="A0A3E5BIM8"/>
<evidence type="ECO:0000313" key="1">
    <source>
        <dbReference type="EMBL" id="RGN37461.1"/>
    </source>
</evidence>
<name>A0A3E5BIM8_9BACE</name>
<dbReference type="Pfam" id="PF14053">
    <property type="entry name" value="DUF4248"/>
    <property type="match status" value="1"/>
</dbReference>
<comment type="caution">
    <text evidence="1">The sequence shown here is derived from an EMBL/GenBank/DDBJ whole genome shotgun (WGS) entry which is preliminary data.</text>
</comment>
<reference evidence="1 2" key="1">
    <citation type="submission" date="2018-08" db="EMBL/GenBank/DDBJ databases">
        <title>A genome reference for cultivated species of the human gut microbiota.</title>
        <authorList>
            <person name="Zou Y."/>
            <person name="Xue W."/>
            <person name="Luo G."/>
        </authorList>
    </citation>
    <scope>NUCLEOTIDE SEQUENCE [LARGE SCALE GENOMIC DNA]</scope>
    <source>
        <strain evidence="1 2">OM05-15BH</strain>
    </source>
</reference>
<protein>
    <submittedName>
        <fullName evidence="1">DUF4248 domain-containing protein</fullName>
    </submittedName>
</protein>